<feature type="compositionally biased region" description="Basic residues" evidence="13">
    <location>
        <begin position="619"/>
        <end position="636"/>
    </location>
</feature>
<dbReference type="GO" id="GO:0005246">
    <property type="term" value="F:calcium channel regulator activity"/>
    <property type="evidence" value="ECO:0007669"/>
    <property type="project" value="InterPro"/>
</dbReference>
<keyword evidence="7" id="KW-0106">Calcium</keyword>
<evidence type="ECO:0000256" key="2">
    <source>
        <dbReference type="ARBA" id="ARBA00022448"/>
    </source>
</evidence>
<feature type="signal peptide" evidence="14">
    <location>
        <begin position="1"/>
        <end position="20"/>
    </location>
</feature>
<evidence type="ECO:0000256" key="1">
    <source>
        <dbReference type="ARBA" id="ARBA00004479"/>
    </source>
</evidence>
<dbReference type="InterPro" id="IPR037608">
    <property type="entry name" value="STIM1/2"/>
</dbReference>
<evidence type="ECO:0000256" key="12">
    <source>
        <dbReference type="SAM" id="Coils"/>
    </source>
</evidence>
<keyword evidence="10" id="KW-0406">Ion transport</keyword>
<dbReference type="GO" id="GO:0005509">
    <property type="term" value="F:calcium ion binding"/>
    <property type="evidence" value="ECO:0007669"/>
    <property type="project" value="TreeGrafter"/>
</dbReference>
<evidence type="ECO:0000256" key="9">
    <source>
        <dbReference type="ARBA" id="ARBA00023054"/>
    </source>
</evidence>
<feature type="chain" id="PRO_5042850702" description="SAM domain-containing protein" evidence="14">
    <location>
        <begin position="21"/>
        <end position="636"/>
    </location>
</feature>
<evidence type="ECO:0000313" key="16">
    <source>
        <dbReference type="EMBL" id="KAK5858120.1"/>
    </source>
</evidence>
<feature type="region of interest" description="Disordered" evidence="13">
    <location>
        <begin position="598"/>
        <end position="636"/>
    </location>
</feature>
<name>A0AAN7XCB8_ELEMC</name>
<dbReference type="Gene3D" id="1.10.238.180">
    <property type="match status" value="1"/>
</dbReference>
<protein>
    <recommendedName>
        <fullName evidence="15">SAM domain-containing protein</fullName>
    </recommendedName>
</protein>
<dbReference type="CDD" id="cd11722">
    <property type="entry name" value="SOAR"/>
    <property type="match status" value="1"/>
</dbReference>
<dbReference type="InterPro" id="IPR032393">
    <property type="entry name" value="SOAR_STIM1/2"/>
</dbReference>
<evidence type="ECO:0000256" key="5">
    <source>
        <dbReference type="ARBA" id="ARBA00022723"/>
    </source>
</evidence>
<proteinExistence type="predicted"/>
<evidence type="ECO:0000256" key="3">
    <source>
        <dbReference type="ARBA" id="ARBA00022568"/>
    </source>
</evidence>
<keyword evidence="17" id="KW-1185">Reference proteome</keyword>
<dbReference type="SUPFAM" id="SSF47769">
    <property type="entry name" value="SAM/Pointed domain"/>
    <property type="match status" value="1"/>
</dbReference>
<dbReference type="Gene3D" id="1.10.150.50">
    <property type="entry name" value="Transcription Factor, Ets-1"/>
    <property type="match status" value="1"/>
</dbReference>
<dbReference type="GO" id="GO:0051049">
    <property type="term" value="P:regulation of transport"/>
    <property type="evidence" value="ECO:0007669"/>
    <property type="project" value="UniProtKB-ARBA"/>
</dbReference>
<evidence type="ECO:0000256" key="4">
    <source>
        <dbReference type="ARBA" id="ARBA00022692"/>
    </source>
</evidence>
<keyword evidence="4" id="KW-0812">Transmembrane</keyword>
<evidence type="ECO:0000256" key="7">
    <source>
        <dbReference type="ARBA" id="ARBA00022837"/>
    </source>
</evidence>
<gene>
    <name evidence="16" type="ORF">PBY51_002287</name>
</gene>
<keyword evidence="5" id="KW-0479">Metal-binding</keyword>
<reference evidence="16 17" key="1">
    <citation type="journal article" date="2023" name="Genes (Basel)">
        <title>Chromosome-Level Genome Assembly and Circadian Gene Repertoire of the Patagonia Blennie Eleginops maclovinus-The Closest Ancestral Proxy of Antarctic Cryonotothenioids.</title>
        <authorList>
            <person name="Cheng C.C."/>
            <person name="Rivera-Colon A.G."/>
            <person name="Minhas B.F."/>
            <person name="Wilson L."/>
            <person name="Rayamajhi N."/>
            <person name="Vargas-Chacoff L."/>
            <person name="Catchen J.M."/>
        </authorList>
    </citation>
    <scope>NUCLEOTIDE SEQUENCE [LARGE SCALE GENOMIC DNA]</scope>
    <source>
        <strain evidence="16">JMC-PN-2008</strain>
    </source>
</reference>
<evidence type="ECO:0000256" key="6">
    <source>
        <dbReference type="ARBA" id="ARBA00022729"/>
    </source>
</evidence>
<keyword evidence="2" id="KW-0813">Transport</keyword>
<dbReference type="PROSITE" id="PS50105">
    <property type="entry name" value="SAM_DOMAIN"/>
    <property type="match status" value="1"/>
</dbReference>
<evidence type="ECO:0000259" key="15">
    <source>
        <dbReference type="PROSITE" id="PS50105"/>
    </source>
</evidence>
<comment type="subcellular location">
    <subcellularLocation>
        <location evidence="1">Membrane</location>
        <topology evidence="1">Single-pass type I membrane protein</topology>
    </subcellularLocation>
</comment>
<evidence type="ECO:0000256" key="10">
    <source>
        <dbReference type="ARBA" id="ARBA00023065"/>
    </source>
</evidence>
<dbReference type="PANTHER" id="PTHR15136:SF14">
    <property type="entry name" value="STROMAL INTERACTION MOLECULE 1 ISOFORM X1"/>
    <property type="match status" value="1"/>
</dbReference>
<accession>A0AAN7XCB8</accession>
<keyword evidence="3" id="KW-0109">Calcium transport</keyword>
<dbReference type="AlphaFoldDB" id="A0AAN7XCB8"/>
<dbReference type="Pfam" id="PF07647">
    <property type="entry name" value="SAM_2"/>
    <property type="match status" value="1"/>
</dbReference>
<evidence type="ECO:0000256" key="11">
    <source>
        <dbReference type="ARBA" id="ARBA00023136"/>
    </source>
</evidence>
<dbReference type="Pfam" id="PF25578">
    <property type="entry name" value="EF-hand_STIM1"/>
    <property type="match status" value="1"/>
</dbReference>
<dbReference type="GO" id="GO:0005886">
    <property type="term" value="C:plasma membrane"/>
    <property type="evidence" value="ECO:0007669"/>
    <property type="project" value="TreeGrafter"/>
</dbReference>
<evidence type="ECO:0000256" key="14">
    <source>
        <dbReference type="SAM" id="SignalP"/>
    </source>
</evidence>
<evidence type="ECO:0000256" key="13">
    <source>
        <dbReference type="SAM" id="MobiDB-lite"/>
    </source>
</evidence>
<feature type="region of interest" description="Disordered" evidence="13">
    <location>
        <begin position="507"/>
        <end position="569"/>
    </location>
</feature>
<dbReference type="InterPro" id="IPR057835">
    <property type="entry name" value="EF-hand_STIM1/2"/>
</dbReference>
<dbReference type="Gene3D" id="1.20.5.340">
    <property type="match status" value="1"/>
</dbReference>
<keyword evidence="9 12" id="KW-0175">Coiled coil</keyword>
<dbReference type="FunFam" id="1.10.238.180:FF:000001">
    <property type="entry name" value="Stromal interaction molecule 1"/>
    <property type="match status" value="1"/>
</dbReference>
<dbReference type="EMBL" id="JAUZQC010000015">
    <property type="protein sequence ID" value="KAK5858120.1"/>
    <property type="molecule type" value="Genomic_DNA"/>
</dbReference>
<dbReference type="PANTHER" id="PTHR15136">
    <property type="entry name" value="STROMAL INTERACTION MOLECULE HOMOLOG"/>
    <property type="match status" value="1"/>
</dbReference>
<evidence type="ECO:0000313" key="17">
    <source>
        <dbReference type="Proteomes" id="UP001346869"/>
    </source>
</evidence>
<feature type="coiled-coil region" evidence="12">
    <location>
        <begin position="231"/>
        <end position="286"/>
    </location>
</feature>
<dbReference type="InterPro" id="IPR001660">
    <property type="entry name" value="SAM"/>
</dbReference>
<comment type="caution">
    <text evidence="16">The sequence shown here is derived from an EMBL/GenBank/DDBJ whole genome shotgun (WGS) entry which is preliminary data.</text>
</comment>
<dbReference type="Proteomes" id="UP001346869">
    <property type="component" value="Unassembled WGS sequence"/>
</dbReference>
<dbReference type="GO" id="GO:0006874">
    <property type="term" value="P:intracellular calcium ion homeostasis"/>
    <property type="evidence" value="ECO:0007669"/>
    <property type="project" value="TreeGrafter"/>
</dbReference>
<dbReference type="Pfam" id="PF16533">
    <property type="entry name" value="SOAR"/>
    <property type="match status" value="1"/>
</dbReference>
<dbReference type="GO" id="GO:0005783">
    <property type="term" value="C:endoplasmic reticulum"/>
    <property type="evidence" value="ECO:0007669"/>
    <property type="project" value="TreeGrafter"/>
</dbReference>
<organism evidence="16 17">
    <name type="scientific">Eleginops maclovinus</name>
    <name type="common">Patagonian blennie</name>
    <name type="synonym">Eleginus maclovinus</name>
    <dbReference type="NCBI Taxonomy" id="56733"/>
    <lineage>
        <taxon>Eukaryota</taxon>
        <taxon>Metazoa</taxon>
        <taxon>Chordata</taxon>
        <taxon>Craniata</taxon>
        <taxon>Vertebrata</taxon>
        <taxon>Euteleostomi</taxon>
        <taxon>Actinopterygii</taxon>
        <taxon>Neopterygii</taxon>
        <taxon>Teleostei</taxon>
        <taxon>Neoteleostei</taxon>
        <taxon>Acanthomorphata</taxon>
        <taxon>Eupercaria</taxon>
        <taxon>Perciformes</taxon>
        <taxon>Notothenioidei</taxon>
        <taxon>Eleginopidae</taxon>
        <taxon>Eleginops</taxon>
    </lineage>
</organism>
<keyword evidence="6 14" id="KW-0732">Signal</keyword>
<evidence type="ECO:0000256" key="8">
    <source>
        <dbReference type="ARBA" id="ARBA00022989"/>
    </source>
</evidence>
<sequence length="636" mass="70719">MEFVSVWLVCVCVHSVCVGALDHLVTDGNAAPDLCVIDPPLCRDEASHLSFDSLCGVHRLMDEDEDGSVDAAETHEFLRDDLQSLDSKDKHRKFHRADPHISLLDLWSSWKNSEVYNWTQQQVLDWLLFSVDLPQYSDGFRRLQLDGKALPRLAVRNPLLLVSLKISDRTHAQKLQLKALDIVLFGPPPGWPLWKDLVLVLSVLLALLGLSFSFLQNRKSRDDLSRVLSDLEALQSAEQELTHLQDRLQQAQEQQRSVALEKLQVQQRLQDEVLSAKQEAQRLRELRGGGEVQRSRGRDAELEQVRCALRKAEMELGSPPLALPPSLGLWLQLTHEVETQNYSLKKQSAERQLLQAREGAEKIKKKRSSLFGTFHVAHSSSLDEVDHKILSAKQALAEVTAALREKLHRWQSIEALTGFSLVSNPGLAALAVALNLDPSFLGLRPPTPQHLILSDDLDDMDEDILSPGTLQYAAWQMDRRVSDLWPMSGVADTQSPWKHSAQSLMPLRQRTGDPAPPFSSQRDIMSRSDSDSALPISHSESRGSYGSKPRPLSSRLQGHGSVAGGAGGLEKSSSLGELRGRLTPSSVLPFSCSTRSLCITSDPPTMVPDGGEEGEASVSRRRNAFNKIFKKKTGRH</sequence>
<feature type="domain" description="SAM" evidence="15">
    <location>
        <begin position="118"/>
        <end position="175"/>
    </location>
</feature>
<reference evidence="16 17" key="2">
    <citation type="journal article" date="2023" name="Mol. Biol. Evol.">
        <title>Genomics of Secondarily Temperate Adaptation in the Only Non-Antarctic Icefish.</title>
        <authorList>
            <person name="Rivera-Colon A.G."/>
            <person name="Rayamajhi N."/>
            <person name="Minhas B.F."/>
            <person name="Madrigal G."/>
            <person name="Bilyk K.T."/>
            <person name="Yoon V."/>
            <person name="Hune M."/>
            <person name="Gregory S."/>
            <person name="Cheng C.H.C."/>
            <person name="Catchen J.M."/>
        </authorList>
    </citation>
    <scope>NUCLEOTIDE SEQUENCE [LARGE SCALE GENOMIC DNA]</scope>
    <source>
        <strain evidence="16">JMC-PN-2008</strain>
    </source>
</reference>
<keyword evidence="8" id="KW-1133">Transmembrane helix</keyword>
<dbReference type="GO" id="GO:0002115">
    <property type="term" value="P:store-operated calcium entry"/>
    <property type="evidence" value="ECO:0007669"/>
    <property type="project" value="TreeGrafter"/>
</dbReference>
<dbReference type="InterPro" id="IPR013761">
    <property type="entry name" value="SAM/pointed_sf"/>
</dbReference>
<keyword evidence="11" id="KW-0472">Membrane</keyword>
<dbReference type="Gene3D" id="1.10.287.3550">
    <property type="match status" value="1"/>
</dbReference>